<evidence type="ECO:0000313" key="5">
    <source>
        <dbReference type="Proteomes" id="UP000007431"/>
    </source>
</evidence>
<evidence type="ECO:0000259" key="3">
    <source>
        <dbReference type="PROSITE" id="PS50103"/>
    </source>
</evidence>
<dbReference type="RefSeq" id="XP_003034159.1">
    <property type="nucleotide sequence ID" value="XM_003034113.1"/>
</dbReference>
<dbReference type="VEuPathDB" id="FungiDB:SCHCODRAFT_02568055"/>
<proteinExistence type="predicted"/>
<reference evidence="4 5" key="1">
    <citation type="journal article" date="2010" name="Nat. Biotechnol.">
        <title>Genome sequence of the model mushroom Schizophyllum commune.</title>
        <authorList>
            <person name="Ohm R.A."/>
            <person name="de Jong J.F."/>
            <person name="Lugones L.G."/>
            <person name="Aerts A."/>
            <person name="Kothe E."/>
            <person name="Stajich J.E."/>
            <person name="de Vries R.P."/>
            <person name="Record E."/>
            <person name="Levasseur A."/>
            <person name="Baker S.E."/>
            <person name="Bartholomew K.A."/>
            <person name="Coutinho P.M."/>
            <person name="Erdmann S."/>
            <person name="Fowler T.J."/>
            <person name="Gathman A.C."/>
            <person name="Lombard V."/>
            <person name="Henrissat B."/>
            <person name="Knabe N."/>
            <person name="Kuees U."/>
            <person name="Lilly W.W."/>
            <person name="Lindquist E."/>
            <person name="Lucas S."/>
            <person name="Magnuson J.K."/>
            <person name="Piumi F."/>
            <person name="Raudaskoski M."/>
            <person name="Salamov A."/>
            <person name="Schmutz J."/>
            <person name="Schwarze F.W.M.R."/>
            <person name="vanKuyk P.A."/>
            <person name="Horton J.S."/>
            <person name="Grigoriev I.V."/>
            <person name="Woesten H.A.B."/>
        </authorList>
    </citation>
    <scope>NUCLEOTIDE SEQUENCE [LARGE SCALE GENOMIC DNA]</scope>
    <source>
        <strain evidence="5">H4-8 / FGSC 9210</strain>
    </source>
</reference>
<dbReference type="GeneID" id="9592315"/>
<protein>
    <recommendedName>
        <fullName evidence="3">C3H1-type domain-containing protein</fullName>
    </recommendedName>
</protein>
<feature type="domain" description="C3H1-type" evidence="3">
    <location>
        <begin position="375"/>
        <end position="403"/>
    </location>
</feature>
<keyword evidence="5" id="KW-1185">Reference proteome</keyword>
<dbReference type="STRING" id="578458.D8PYG8"/>
<dbReference type="OMA" id="HICPRRT"/>
<feature type="region of interest" description="Disordered" evidence="2">
    <location>
        <begin position="95"/>
        <end position="154"/>
    </location>
</feature>
<evidence type="ECO:0000256" key="1">
    <source>
        <dbReference type="PROSITE-ProRule" id="PRU00723"/>
    </source>
</evidence>
<dbReference type="KEGG" id="scm:SCHCO_02568055"/>
<organism evidence="5">
    <name type="scientific">Schizophyllum commune (strain H4-8 / FGSC 9210)</name>
    <name type="common">Split gill fungus</name>
    <dbReference type="NCBI Taxonomy" id="578458"/>
    <lineage>
        <taxon>Eukaryota</taxon>
        <taxon>Fungi</taxon>
        <taxon>Dikarya</taxon>
        <taxon>Basidiomycota</taxon>
        <taxon>Agaricomycotina</taxon>
        <taxon>Agaricomycetes</taxon>
        <taxon>Agaricomycetidae</taxon>
        <taxon>Agaricales</taxon>
        <taxon>Schizophyllaceae</taxon>
        <taxon>Schizophyllum</taxon>
    </lineage>
</organism>
<keyword evidence="1" id="KW-0479">Metal-binding</keyword>
<evidence type="ECO:0000256" key="2">
    <source>
        <dbReference type="SAM" id="MobiDB-lite"/>
    </source>
</evidence>
<evidence type="ECO:0000313" key="4">
    <source>
        <dbReference type="EMBL" id="EFI99256.1"/>
    </source>
</evidence>
<name>D8PYG8_SCHCM</name>
<accession>D8PYG8</accession>
<feature type="zinc finger region" description="C3H1-type" evidence="1">
    <location>
        <begin position="375"/>
        <end position="403"/>
    </location>
</feature>
<dbReference type="OrthoDB" id="2355984at2759"/>
<dbReference type="HOGENOM" id="CLU_041692_1_0_1"/>
<dbReference type="Proteomes" id="UP000007431">
    <property type="component" value="Unassembled WGS sequence"/>
</dbReference>
<dbReference type="InParanoid" id="D8PYG8"/>
<keyword evidence="1" id="KW-0863">Zinc-finger</keyword>
<dbReference type="eggNOG" id="ENOG502SVVZ">
    <property type="taxonomic scope" value="Eukaryota"/>
</dbReference>
<feature type="region of interest" description="Disordered" evidence="2">
    <location>
        <begin position="1"/>
        <end position="26"/>
    </location>
</feature>
<sequence>MLPDDQVGATRPLLERISPAGVGLTPKKSLLERLSPPKFFASAKSSSNSSTEPVLLRRFRPLSSSRKLARDDEQRFRDALAAQLRIIDSIDRVRDGGGARGSRLNGQAQPPTTDEHDGHGDGNGASEGQLTGKRVRSPVADYNDDDGDAGDTPRKRIDTRLFAWAASNDVDRTILPHSVVETNRHLESFSRDPKGAKTHLFNSFGRPQFPAGEWGNLLSGNPVNFDCVSSSIHSVAINTRTFQRLGELELSFGHATPTKTVKDHGEWVIAWNAFRRAAVFVFPHLAEELDAYAQHVLAFFRAFPSHGDYHQRVINYDRAVRIRIAERRDLRYIDFAAFTDLQLMWIHALITVAAVPDSPKHSDGKRARRGGGGTDARREPCNRWNAGTCPNSTASCRYAHVCRRCRSNRHVEDSCAKDNL</sequence>
<dbReference type="AlphaFoldDB" id="D8PYG8"/>
<gene>
    <name evidence="4" type="ORF">SCHCODRAFT_52540</name>
</gene>
<dbReference type="EMBL" id="GL377304">
    <property type="protein sequence ID" value="EFI99256.1"/>
    <property type="molecule type" value="Genomic_DNA"/>
</dbReference>
<dbReference type="InterPro" id="IPR000571">
    <property type="entry name" value="Znf_CCCH"/>
</dbReference>
<dbReference type="PROSITE" id="PS50103">
    <property type="entry name" value="ZF_C3H1"/>
    <property type="match status" value="1"/>
</dbReference>
<keyword evidence="1" id="KW-0862">Zinc</keyword>
<dbReference type="GO" id="GO:0008270">
    <property type="term" value="F:zinc ion binding"/>
    <property type="evidence" value="ECO:0007669"/>
    <property type="project" value="UniProtKB-KW"/>
</dbReference>
<feature type="region of interest" description="Disordered" evidence="2">
    <location>
        <begin position="356"/>
        <end position="377"/>
    </location>
</feature>